<dbReference type="EMBL" id="BMFA01000014">
    <property type="protein sequence ID" value="GGB60767.1"/>
    <property type="molecule type" value="Genomic_DNA"/>
</dbReference>
<dbReference type="AlphaFoldDB" id="A0A916X3B9"/>
<feature type="region of interest" description="Disordered" evidence="1">
    <location>
        <begin position="47"/>
        <end position="81"/>
    </location>
</feature>
<accession>A0A916X3B9</accession>
<comment type="caution">
    <text evidence="2">The sequence shown here is derived from an EMBL/GenBank/DDBJ whole genome shotgun (WGS) entry which is preliminary data.</text>
</comment>
<gene>
    <name evidence="2" type="ORF">GCM10011316_35970</name>
</gene>
<name>A0A916X3B9_9HYPH</name>
<keyword evidence="3" id="KW-1185">Reference proteome</keyword>
<evidence type="ECO:0000313" key="3">
    <source>
        <dbReference type="Proteomes" id="UP000605148"/>
    </source>
</evidence>
<sequence length="81" mass="8923">MRRPVHDRAAYALPALISDPLPPSVPAVWSVGYVIFMATDTGFASREATRIRTGPPPAPIRRPAQNARRQPNILDPVRNNP</sequence>
<evidence type="ECO:0000313" key="2">
    <source>
        <dbReference type="EMBL" id="GGB60767.1"/>
    </source>
</evidence>
<evidence type="ECO:0000256" key="1">
    <source>
        <dbReference type="SAM" id="MobiDB-lite"/>
    </source>
</evidence>
<organism evidence="2 3">
    <name type="scientific">Roseibium aquae</name>
    <dbReference type="NCBI Taxonomy" id="1323746"/>
    <lineage>
        <taxon>Bacteria</taxon>
        <taxon>Pseudomonadati</taxon>
        <taxon>Pseudomonadota</taxon>
        <taxon>Alphaproteobacteria</taxon>
        <taxon>Hyphomicrobiales</taxon>
        <taxon>Stappiaceae</taxon>
        <taxon>Roseibium</taxon>
    </lineage>
</organism>
<dbReference type="Proteomes" id="UP000605148">
    <property type="component" value="Unassembled WGS sequence"/>
</dbReference>
<proteinExistence type="predicted"/>
<reference evidence="2" key="1">
    <citation type="journal article" date="2014" name="Int. J. Syst. Evol. Microbiol.">
        <title>Complete genome sequence of Corynebacterium casei LMG S-19264T (=DSM 44701T), isolated from a smear-ripened cheese.</title>
        <authorList>
            <consortium name="US DOE Joint Genome Institute (JGI-PGF)"/>
            <person name="Walter F."/>
            <person name="Albersmeier A."/>
            <person name="Kalinowski J."/>
            <person name="Ruckert C."/>
        </authorList>
    </citation>
    <scope>NUCLEOTIDE SEQUENCE</scope>
    <source>
        <strain evidence="2">CGMCC 1.12426</strain>
    </source>
</reference>
<protein>
    <submittedName>
        <fullName evidence="2">Uncharacterized protein</fullName>
    </submittedName>
</protein>
<reference evidence="2" key="2">
    <citation type="submission" date="2020-09" db="EMBL/GenBank/DDBJ databases">
        <authorList>
            <person name="Sun Q."/>
            <person name="Zhou Y."/>
        </authorList>
    </citation>
    <scope>NUCLEOTIDE SEQUENCE</scope>
    <source>
        <strain evidence="2">CGMCC 1.12426</strain>
    </source>
</reference>